<dbReference type="RefSeq" id="WP_249282181.1">
    <property type="nucleotide sequence ID" value="NZ_JACRST010000003.1"/>
</dbReference>
<dbReference type="InterPro" id="IPR020825">
    <property type="entry name" value="Phe-tRNA_synthase-like_B3/B4"/>
</dbReference>
<keyword evidence="5 16" id="KW-0820">tRNA-binding</keyword>
<dbReference type="Gene3D" id="3.30.56.10">
    <property type="match status" value="2"/>
</dbReference>
<dbReference type="HAMAP" id="MF_00283">
    <property type="entry name" value="Phe_tRNA_synth_beta1"/>
    <property type="match status" value="1"/>
</dbReference>
<dbReference type="Pfam" id="PF03484">
    <property type="entry name" value="B5"/>
    <property type="match status" value="1"/>
</dbReference>
<keyword evidence="4 15" id="KW-0963">Cytoplasm</keyword>
<dbReference type="Proteomes" id="UP000653127">
    <property type="component" value="Unassembled WGS sequence"/>
</dbReference>
<dbReference type="GO" id="GO:0004826">
    <property type="term" value="F:phenylalanine-tRNA ligase activity"/>
    <property type="evidence" value="ECO:0007669"/>
    <property type="project" value="UniProtKB-UniRule"/>
</dbReference>
<evidence type="ECO:0000256" key="11">
    <source>
        <dbReference type="ARBA" id="ARBA00022884"/>
    </source>
</evidence>
<keyword evidence="8 15" id="KW-0547">Nucleotide-binding</keyword>
<proteinExistence type="inferred from homology"/>
<protein>
    <recommendedName>
        <fullName evidence="15">Phenylalanine--tRNA ligase beta subunit</fullName>
        <ecNumber evidence="15">6.1.1.20</ecNumber>
    </recommendedName>
    <alternativeName>
        <fullName evidence="15">Phenylalanyl-tRNA synthetase beta subunit</fullName>
        <shortName evidence="15">PheRS</shortName>
    </alternativeName>
</protein>
<dbReference type="NCBIfam" id="TIGR00472">
    <property type="entry name" value="pheT_bact"/>
    <property type="match status" value="1"/>
</dbReference>
<evidence type="ECO:0000313" key="20">
    <source>
        <dbReference type="EMBL" id="MBC8546029.1"/>
    </source>
</evidence>
<dbReference type="SUPFAM" id="SSF56037">
    <property type="entry name" value="PheT/TilS domain"/>
    <property type="match status" value="1"/>
</dbReference>
<feature type="binding site" evidence="15">
    <location>
        <position position="474"/>
    </location>
    <ligand>
        <name>Mg(2+)</name>
        <dbReference type="ChEBI" id="CHEBI:18420"/>
        <note>shared with alpha subunit</note>
    </ligand>
</feature>
<evidence type="ECO:0000256" key="16">
    <source>
        <dbReference type="PROSITE-ProRule" id="PRU00209"/>
    </source>
</evidence>
<dbReference type="PROSITE" id="PS51483">
    <property type="entry name" value="B5"/>
    <property type="match status" value="1"/>
</dbReference>
<evidence type="ECO:0000256" key="8">
    <source>
        <dbReference type="ARBA" id="ARBA00022741"/>
    </source>
</evidence>
<dbReference type="PANTHER" id="PTHR10947">
    <property type="entry name" value="PHENYLALANYL-TRNA SYNTHETASE BETA CHAIN AND LEUCINE-RICH REPEAT-CONTAINING PROTEIN 47"/>
    <property type="match status" value="1"/>
</dbReference>
<dbReference type="SUPFAM" id="SSF54991">
    <property type="entry name" value="Anticodon-binding domain of PheRS"/>
    <property type="match status" value="1"/>
</dbReference>
<dbReference type="PROSITE" id="PS51447">
    <property type="entry name" value="FDX_ACB"/>
    <property type="match status" value="1"/>
</dbReference>
<evidence type="ECO:0000256" key="9">
    <source>
        <dbReference type="ARBA" id="ARBA00022840"/>
    </source>
</evidence>
<evidence type="ECO:0000256" key="4">
    <source>
        <dbReference type="ARBA" id="ARBA00022490"/>
    </source>
</evidence>
<keyword evidence="13 15" id="KW-0030">Aminoacyl-tRNA synthetase</keyword>
<keyword evidence="6 15" id="KW-0436">Ligase</keyword>
<evidence type="ECO:0000256" key="14">
    <source>
        <dbReference type="ARBA" id="ARBA00049255"/>
    </source>
</evidence>
<name>A0A926DYY8_9FIRM</name>
<feature type="domain" description="FDX-ACB" evidence="18">
    <location>
        <begin position="705"/>
        <end position="797"/>
    </location>
</feature>
<keyword evidence="7 15" id="KW-0479">Metal-binding</keyword>
<comment type="similarity">
    <text evidence="2 15">Belongs to the phenylalanyl-tRNA synthetase beta subunit family. Type 1 subfamily.</text>
</comment>
<evidence type="ECO:0000256" key="7">
    <source>
        <dbReference type="ARBA" id="ARBA00022723"/>
    </source>
</evidence>
<evidence type="ECO:0000313" key="21">
    <source>
        <dbReference type="Proteomes" id="UP000653127"/>
    </source>
</evidence>
<dbReference type="SUPFAM" id="SSF50249">
    <property type="entry name" value="Nucleic acid-binding proteins"/>
    <property type="match status" value="1"/>
</dbReference>
<dbReference type="Gene3D" id="2.40.50.140">
    <property type="entry name" value="Nucleic acid-binding proteins"/>
    <property type="match status" value="1"/>
</dbReference>
<keyword evidence="11 16" id="KW-0694">RNA-binding</keyword>
<dbReference type="InterPro" id="IPR012340">
    <property type="entry name" value="NA-bd_OB-fold"/>
</dbReference>
<evidence type="ECO:0000256" key="15">
    <source>
        <dbReference type="HAMAP-Rule" id="MF_00283"/>
    </source>
</evidence>
<dbReference type="Pfam" id="PF01588">
    <property type="entry name" value="tRNA_bind"/>
    <property type="match status" value="1"/>
</dbReference>
<dbReference type="Pfam" id="PF17759">
    <property type="entry name" value="tRNA_synthFbeta"/>
    <property type="match status" value="1"/>
</dbReference>
<evidence type="ECO:0000256" key="1">
    <source>
        <dbReference type="ARBA" id="ARBA00004496"/>
    </source>
</evidence>
<evidence type="ECO:0000256" key="6">
    <source>
        <dbReference type="ARBA" id="ARBA00022598"/>
    </source>
</evidence>
<keyword evidence="21" id="KW-1185">Reference proteome</keyword>
<dbReference type="Gene3D" id="3.30.70.380">
    <property type="entry name" value="Ferrodoxin-fold anticodon-binding domain"/>
    <property type="match status" value="1"/>
</dbReference>
<dbReference type="CDD" id="cd02796">
    <property type="entry name" value="tRNA_bind_bactPheRS"/>
    <property type="match status" value="1"/>
</dbReference>
<evidence type="ECO:0000259" key="19">
    <source>
        <dbReference type="PROSITE" id="PS51483"/>
    </source>
</evidence>
<dbReference type="FunFam" id="3.30.70.380:FF:000001">
    <property type="entry name" value="Phenylalanine--tRNA ligase beta subunit"/>
    <property type="match status" value="1"/>
</dbReference>
<feature type="domain" description="B5" evidence="19">
    <location>
        <begin position="414"/>
        <end position="486"/>
    </location>
</feature>
<dbReference type="Pfam" id="PF03147">
    <property type="entry name" value="FDX-ACB"/>
    <property type="match status" value="1"/>
</dbReference>
<comment type="catalytic activity">
    <reaction evidence="14 15">
        <text>tRNA(Phe) + L-phenylalanine + ATP = L-phenylalanyl-tRNA(Phe) + AMP + diphosphate + H(+)</text>
        <dbReference type="Rhea" id="RHEA:19413"/>
        <dbReference type="Rhea" id="RHEA-COMP:9668"/>
        <dbReference type="Rhea" id="RHEA-COMP:9699"/>
        <dbReference type="ChEBI" id="CHEBI:15378"/>
        <dbReference type="ChEBI" id="CHEBI:30616"/>
        <dbReference type="ChEBI" id="CHEBI:33019"/>
        <dbReference type="ChEBI" id="CHEBI:58095"/>
        <dbReference type="ChEBI" id="CHEBI:78442"/>
        <dbReference type="ChEBI" id="CHEBI:78531"/>
        <dbReference type="ChEBI" id="CHEBI:456215"/>
        <dbReference type="EC" id="6.1.1.20"/>
    </reaction>
</comment>
<dbReference type="GO" id="GO:0000049">
    <property type="term" value="F:tRNA binding"/>
    <property type="evidence" value="ECO:0007669"/>
    <property type="project" value="UniProtKB-UniRule"/>
</dbReference>
<comment type="subcellular location">
    <subcellularLocation>
        <location evidence="1 15">Cytoplasm</location>
    </subcellularLocation>
</comment>
<comment type="subunit">
    <text evidence="3 15">Tetramer of two alpha and two beta subunits.</text>
</comment>
<dbReference type="SMART" id="SM00873">
    <property type="entry name" value="B3_4"/>
    <property type="match status" value="1"/>
</dbReference>
<dbReference type="CDD" id="cd00769">
    <property type="entry name" value="PheRS_beta_core"/>
    <property type="match status" value="1"/>
</dbReference>
<evidence type="ECO:0000256" key="5">
    <source>
        <dbReference type="ARBA" id="ARBA00022555"/>
    </source>
</evidence>
<comment type="caution">
    <text evidence="20">The sequence shown here is derived from an EMBL/GenBank/DDBJ whole genome shotgun (WGS) entry which is preliminary data.</text>
</comment>
<keyword evidence="10 15" id="KW-0460">Magnesium</keyword>
<dbReference type="GO" id="GO:0000287">
    <property type="term" value="F:magnesium ion binding"/>
    <property type="evidence" value="ECO:0007669"/>
    <property type="project" value="UniProtKB-UniRule"/>
</dbReference>
<dbReference type="InterPro" id="IPR004532">
    <property type="entry name" value="Phe-tRNA-ligase_IIc_bsu_bact"/>
</dbReference>
<feature type="binding site" evidence="15">
    <location>
        <position position="464"/>
    </location>
    <ligand>
        <name>Mg(2+)</name>
        <dbReference type="ChEBI" id="CHEBI:18420"/>
        <note>shared with alpha subunit</note>
    </ligand>
</feature>
<dbReference type="InterPro" id="IPR041616">
    <property type="entry name" value="PheRS_beta_core"/>
</dbReference>
<dbReference type="InterPro" id="IPR045864">
    <property type="entry name" value="aa-tRNA-synth_II/BPL/LPL"/>
</dbReference>
<feature type="binding site" evidence="15">
    <location>
        <position position="473"/>
    </location>
    <ligand>
        <name>Mg(2+)</name>
        <dbReference type="ChEBI" id="CHEBI:18420"/>
        <note>shared with alpha subunit</note>
    </ligand>
</feature>
<evidence type="ECO:0000256" key="13">
    <source>
        <dbReference type="ARBA" id="ARBA00023146"/>
    </source>
</evidence>
<dbReference type="GO" id="GO:0009328">
    <property type="term" value="C:phenylalanine-tRNA ligase complex"/>
    <property type="evidence" value="ECO:0007669"/>
    <property type="project" value="TreeGrafter"/>
</dbReference>
<dbReference type="GO" id="GO:0016740">
    <property type="term" value="F:transferase activity"/>
    <property type="evidence" value="ECO:0007669"/>
    <property type="project" value="UniProtKB-ARBA"/>
</dbReference>
<dbReference type="Pfam" id="PF03483">
    <property type="entry name" value="B3_4"/>
    <property type="match status" value="1"/>
</dbReference>
<dbReference type="EMBL" id="JACRST010000003">
    <property type="protein sequence ID" value="MBC8546029.1"/>
    <property type="molecule type" value="Genomic_DNA"/>
</dbReference>
<organism evidence="20 21">
    <name type="scientific">Ligaoa zhengdingensis</name>
    <dbReference type="NCBI Taxonomy" id="2763658"/>
    <lineage>
        <taxon>Bacteria</taxon>
        <taxon>Bacillati</taxon>
        <taxon>Bacillota</taxon>
        <taxon>Clostridia</taxon>
        <taxon>Eubacteriales</taxon>
        <taxon>Oscillospiraceae</taxon>
        <taxon>Ligaoa</taxon>
    </lineage>
</organism>
<keyword evidence="9 15" id="KW-0067">ATP-binding</keyword>
<dbReference type="PANTHER" id="PTHR10947:SF0">
    <property type="entry name" value="PHENYLALANINE--TRNA LIGASE BETA SUBUNIT"/>
    <property type="match status" value="1"/>
</dbReference>
<sequence>MNLSMKWLSDYVKLDDTLAPRAFSEAMTMSGSKVEGYETEGSEIEKVVVGKVLSVEKHPDADKLVVCQVEVGGESPVQIVTGATNVNAGDYVPVCLDGAKLPGGKTIKKGKLRGVVSEGMLCSLGELGLTAHDFPYAIEDGIFILQQEEGAKIEIGLDIQSAIGLNDTCVEFEITSNRPDCLSITGLAREAAVTFDKPLNLPQPEVKHESDDIHDLLSVEVKSPALCPRYVAKAVKNIKVAPSPLWMRERLRACGVRPINNIVDITNYVMLEYGQPMHAFDYKLMQGGKIIVRCAEAGEKIVTLDGVERALTPDMLVIADEKAPTAVAGVMGGEFSGIMDDTNTIVFESACFNGPSVRVTAKKLGMRTEASGRFEKGLDPQTCIPAVLRACELVELLGAGEVMGGIIDIDNSDRTPTRIPLEHDWINRFLGIEVPREEMIRILERLECTVDENDVVTVPSFRADLQHKADIAEEIARFYGYNKIPSTAIRGSAQAQLTGLQKFEKKIGSTLLALGSTEIMTYSFISPKYYDKINLPADSSYRKSIVISNPLGEDTSVMRTTAIPSMLEVLARNYNNRNLSASLFEIATEYVPTEPDKLPEENQKILVGMYGDGADYYALKGIVEELLEVLGGYDCDVIPEKENPTFHPGRCAKLMLGDKPLGILGEIHPAVLENYDIDARVYVAELDETLLYENRAADKEYHPLPKFPATTRDIAVLCDEDLPVLSLRKAIQKAAGKHLDKVELFDVYRGAQVPEGKKSVAYNLSLRSADKTLTDEETGNIMKKVLKALAELGAELRS</sequence>
<dbReference type="SMART" id="SM00874">
    <property type="entry name" value="B5"/>
    <property type="match status" value="1"/>
</dbReference>
<dbReference type="InterPro" id="IPR002547">
    <property type="entry name" value="tRNA-bd_dom"/>
</dbReference>
<dbReference type="FunFam" id="2.40.50.140:FF:000045">
    <property type="entry name" value="Phenylalanine--tRNA ligase beta subunit"/>
    <property type="match status" value="1"/>
</dbReference>
<dbReference type="PROSITE" id="PS50886">
    <property type="entry name" value="TRBD"/>
    <property type="match status" value="1"/>
</dbReference>
<dbReference type="InterPro" id="IPR033714">
    <property type="entry name" value="tRNA_bind_bactPheRS"/>
</dbReference>
<evidence type="ECO:0000256" key="12">
    <source>
        <dbReference type="ARBA" id="ARBA00022917"/>
    </source>
</evidence>
<evidence type="ECO:0000259" key="17">
    <source>
        <dbReference type="PROSITE" id="PS50886"/>
    </source>
</evidence>
<dbReference type="InterPro" id="IPR009061">
    <property type="entry name" value="DNA-bd_dom_put_sf"/>
</dbReference>
<feature type="domain" description="TRNA-binding" evidence="17">
    <location>
        <begin position="41"/>
        <end position="160"/>
    </location>
</feature>
<accession>A0A926DYY8</accession>
<evidence type="ECO:0000256" key="2">
    <source>
        <dbReference type="ARBA" id="ARBA00008653"/>
    </source>
</evidence>
<evidence type="ECO:0000256" key="10">
    <source>
        <dbReference type="ARBA" id="ARBA00022842"/>
    </source>
</evidence>
<dbReference type="GO" id="GO:0140096">
    <property type="term" value="F:catalytic activity, acting on a protein"/>
    <property type="evidence" value="ECO:0007669"/>
    <property type="project" value="UniProtKB-ARBA"/>
</dbReference>
<dbReference type="SUPFAM" id="SSF55681">
    <property type="entry name" value="Class II aaRS and biotin synthetases"/>
    <property type="match status" value="1"/>
</dbReference>
<dbReference type="GO" id="GO:0005524">
    <property type="term" value="F:ATP binding"/>
    <property type="evidence" value="ECO:0007669"/>
    <property type="project" value="UniProtKB-UniRule"/>
</dbReference>
<dbReference type="NCBIfam" id="NF045760">
    <property type="entry name" value="YtpR"/>
    <property type="match status" value="1"/>
</dbReference>
<gene>
    <name evidence="15" type="primary">pheT</name>
    <name evidence="20" type="ORF">H8711_03650</name>
</gene>
<dbReference type="SMART" id="SM00896">
    <property type="entry name" value="FDX-ACB"/>
    <property type="match status" value="1"/>
</dbReference>
<evidence type="ECO:0000259" key="18">
    <source>
        <dbReference type="PROSITE" id="PS51447"/>
    </source>
</evidence>
<comment type="cofactor">
    <cofactor evidence="15">
        <name>Mg(2+)</name>
        <dbReference type="ChEBI" id="CHEBI:18420"/>
    </cofactor>
    <text evidence="15">Binds 2 magnesium ions per tetramer.</text>
</comment>
<dbReference type="InterPro" id="IPR045060">
    <property type="entry name" value="Phe-tRNA-ligase_IIc_bsu"/>
</dbReference>
<dbReference type="SUPFAM" id="SSF46955">
    <property type="entry name" value="Putative DNA-binding domain"/>
    <property type="match status" value="1"/>
</dbReference>
<reference evidence="20" key="1">
    <citation type="submission" date="2020-08" db="EMBL/GenBank/DDBJ databases">
        <title>Genome public.</title>
        <authorList>
            <person name="Liu C."/>
            <person name="Sun Q."/>
        </authorList>
    </citation>
    <scope>NUCLEOTIDE SEQUENCE</scope>
    <source>
        <strain evidence="20">NSJ-31</strain>
    </source>
</reference>
<feature type="binding site" evidence="15">
    <location>
        <position position="470"/>
    </location>
    <ligand>
        <name>Mg(2+)</name>
        <dbReference type="ChEBI" id="CHEBI:18420"/>
        <note>shared with alpha subunit</note>
    </ligand>
</feature>
<dbReference type="Gene3D" id="3.50.40.10">
    <property type="entry name" value="Phenylalanyl-trna Synthetase, Chain B, domain 3"/>
    <property type="match status" value="1"/>
</dbReference>
<dbReference type="InterPro" id="IPR036690">
    <property type="entry name" value="Fdx_antiC-bd_sf"/>
</dbReference>
<evidence type="ECO:0000256" key="3">
    <source>
        <dbReference type="ARBA" id="ARBA00011209"/>
    </source>
</evidence>
<dbReference type="InterPro" id="IPR005146">
    <property type="entry name" value="B3/B4_tRNA-bd"/>
</dbReference>
<dbReference type="EC" id="6.1.1.20" evidence="15"/>
<dbReference type="InterPro" id="IPR005121">
    <property type="entry name" value="Fdx_antiC-bd"/>
</dbReference>
<dbReference type="AlphaFoldDB" id="A0A926DYY8"/>
<dbReference type="FunFam" id="3.50.40.10:FF:000001">
    <property type="entry name" value="Phenylalanine--tRNA ligase beta subunit"/>
    <property type="match status" value="1"/>
</dbReference>
<dbReference type="GO" id="GO:0006432">
    <property type="term" value="P:phenylalanyl-tRNA aminoacylation"/>
    <property type="evidence" value="ECO:0007669"/>
    <property type="project" value="UniProtKB-UniRule"/>
</dbReference>
<dbReference type="InterPro" id="IPR005147">
    <property type="entry name" value="tRNA_synthase_B5-dom"/>
</dbReference>
<keyword evidence="12 15" id="KW-0648">Protein biosynthesis</keyword>
<dbReference type="Gene3D" id="3.30.930.10">
    <property type="entry name" value="Bira Bifunctional Protein, Domain 2"/>
    <property type="match status" value="1"/>
</dbReference>